<sequence>MSVCTFLSSLVCLTYPPLTSVCVNKTEDIVTKMHCQFSHFKLIVQLSFWQDASSRCASIQTKCEPAANSSHSAGDQLQLTSLTSKSLCASIKPYLNLFILVAFAHFCLHLLQSRNSLKLL</sequence>
<accession>A0A0K8R422</accession>
<dbReference type="AlphaFoldDB" id="A0A0K8R422"/>
<reference evidence="2" key="1">
    <citation type="submission" date="2012-12" db="EMBL/GenBank/DDBJ databases">
        <title>Identification and characterization of a phenylalanine ammonia-lyase gene family in Isatis indigotica Fort.</title>
        <authorList>
            <person name="Liu Q."/>
            <person name="Chen J."/>
            <person name="Zhou X."/>
            <person name="Di P."/>
            <person name="Xiao Y."/>
            <person name="Xuan H."/>
            <person name="Zhang L."/>
            <person name="Chen W."/>
        </authorList>
    </citation>
    <scope>NUCLEOTIDE SEQUENCE</scope>
    <source>
        <tissue evidence="2">Salivary gland</tissue>
    </source>
</reference>
<feature type="signal peptide" evidence="1">
    <location>
        <begin position="1"/>
        <end position="20"/>
    </location>
</feature>
<protein>
    <recommendedName>
        <fullName evidence="3">Secreted protein</fullName>
    </recommendedName>
</protein>
<keyword evidence="1" id="KW-0732">Signal</keyword>
<evidence type="ECO:0000313" key="2">
    <source>
        <dbReference type="EMBL" id="JAA65910.1"/>
    </source>
</evidence>
<dbReference type="EMBL" id="GADI01007898">
    <property type="protein sequence ID" value="JAA65910.1"/>
    <property type="molecule type" value="mRNA"/>
</dbReference>
<evidence type="ECO:0008006" key="3">
    <source>
        <dbReference type="Google" id="ProtNLM"/>
    </source>
</evidence>
<feature type="chain" id="PRO_5005515614" description="Secreted protein" evidence="1">
    <location>
        <begin position="21"/>
        <end position="120"/>
    </location>
</feature>
<proteinExistence type="evidence at transcript level"/>
<name>A0A0K8R422_IXORI</name>
<evidence type="ECO:0000256" key="1">
    <source>
        <dbReference type="SAM" id="SignalP"/>
    </source>
</evidence>
<organism evidence="2">
    <name type="scientific">Ixodes ricinus</name>
    <name type="common">Common tick</name>
    <name type="synonym">Acarus ricinus</name>
    <dbReference type="NCBI Taxonomy" id="34613"/>
    <lineage>
        <taxon>Eukaryota</taxon>
        <taxon>Metazoa</taxon>
        <taxon>Ecdysozoa</taxon>
        <taxon>Arthropoda</taxon>
        <taxon>Chelicerata</taxon>
        <taxon>Arachnida</taxon>
        <taxon>Acari</taxon>
        <taxon>Parasitiformes</taxon>
        <taxon>Ixodida</taxon>
        <taxon>Ixodoidea</taxon>
        <taxon>Ixodidae</taxon>
        <taxon>Ixodinae</taxon>
        <taxon>Ixodes</taxon>
    </lineage>
</organism>